<geneLocation type="mitochondrion" evidence="2"/>
<name>A0A117NGE6_PICGL</name>
<keyword evidence="1" id="KW-0472">Membrane</keyword>
<feature type="transmembrane region" description="Helical" evidence="1">
    <location>
        <begin position="106"/>
        <end position="124"/>
    </location>
</feature>
<dbReference type="EMBL" id="LKAM01000010">
    <property type="protein sequence ID" value="KUM46670.1"/>
    <property type="molecule type" value="Genomic_DNA"/>
</dbReference>
<dbReference type="AlphaFoldDB" id="A0A117NGE6"/>
<evidence type="ECO:0000256" key="1">
    <source>
        <dbReference type="SAM" id="Phobius"/>
    </source>
</evidence>
<evidence type="ECO:0000313" key="2">
    <source>
        <dbReference type="EMBL" id="KUM46670.1"/>
    </source>
</evidence>
<feature type="transmembrane region" description="Helical" evidence="1">
    <location>
        <begin position="26"/>
        <end position="48"/>
    </location>
</feature>
<proteinExistence type="predicted"/>
<keyword evidence="2" id="KW-0496">Mitochondrion</keyword>
<keyword evidence="1" id="KW-1133">Transmembrane helix</keyword>
<comment type="caution">
    <text evidence="2">The sequence shown here is derived from an EMBL/GenBank/DDBJ whole genome shotgun (WGS) entry which is preliminary data.</text>
</comment>
<gene>
    <name evidence="2" type="ORF">ABT39_MTgene1350</name>
</gene>
<protein>
    <submittedName>
        <fullName evidence="2">Uncharacterized protein</fullName>
    </submittedName>
</protein>
<organism evidence="2">
    <name type="scientific">Picea glauca</name>
    <name type="common">White spruce</name>
    <name type="synonym">Pinus glauca</name>
    <dbReference type="NCBI Taxonomy" id="3330"/>
    <lineage>
        <taxon>Eukaryota</taxon>
        <taxon>Viridiplantae</taxon>
        <taxon>Streptophyta</taxon>
        <taxon>Embryophyta</taxon>
        <taxon>Tracheophyta</taxon>
        <taxon>Spermatophyta</taxon>
        <taxon>Pinopsida</taxon>
        <taxon>Pinidae</taxon>
        <taxon>Conifers I</taxon>
        <taxon>Pinales</taxon>
        <taxon>Pinaceae</taxon>
        <taxon>Picea</taxon>
    </lineage>
</organism>
<accession>A0A117NGE6</accession>
<reference evidence="2" key="1">
    <citation type="journal article" date="2015" name="Genome Biol. Evol.">
        <title>Organellar Genomes of White Spruce (Picea glauca): Assembly and Annotation.</title>
        <authorList>
            <person name="Jackman S.D."/>
            <person name="Warren R.L."/>
            <person name="Gibb E.A."/>
            <person name="Vandervalk B.P."/>
            <person name="Mohamadi H."/>
            <person name="Chu J."/>
            <person name="Raymond A."/>
            <person name="Pleasance S."/>
            <person name="Coope R."/>
            <person name="Wildung M.R."/>
            <person name="Ritland C.E."/>
            <person name="Bousquet J."/>
            <person name="Jones S.J."/>
            <person name="Bohlmann J."/>
            <person name="Birol I."/>
        </authorList>
    </citation>
    <scope>NUCLEOTIDE SEQUENCE [LARGE SCALE GENOMIC DNA]</scope>
    <source>
        <tissue evidence="2">Flushing bud</tissue>
    </source>
</reference>
<keyword evidence="1" id="KW-0812">Transmembrane</keyword>
<sequence>MKVGGFRGITPDQLGALFRTEKKETYLLGGHVLVVGPVDIYIYIYIYILVEGHAVGGVLSEIIYASLFLCSVGKKPLIINIPSISIHISGSIFHAAYWLITGTFNVPYWLITGFCTLLVSIAHYRTHYRSSLLAHLCPTTYRAQPLIEGKFFRHGLIIPHRNSREES</sequence>